<evidence type="ECO:0000313" key="11">
    <source>
        <dbReference type="Proteomes" id="UP000002430"/>
    </source>
</evidence>
<keyword evidence="11" id="KW-1185">Reference proteome</keyword>
<comment type="subcellular location">
    <subcellularLocation>
        <location evidence="7">Cytoplasm</location>
    </subcellularLocation>
</comment>
<dbReference type="KEGG" id="lip:LI0099"/>
<comment type="pathway">
    <text evidence="1 7">Amino-acid biosynthesis; L-arginine biosynthesis; N(2)-acetyl-L-ornithine from L-glutamate: step 3/4.</text>
</comment>
<dbReference type="InterPro" id="IPR000706">
    <property type="entry name" value="AGPR_type-1"/>
</dbReference>
<accession>Q1MS70</accession>
<dbReference type="GO" id="GO:0070401">
    <property type="term" value="F:NADP+ binding"/>
    <property type="evidence" value="ECO:0007669"/>
    <property type="project" value="InterPro"/>
</dbReference>
<evidence type="ECO:0000256" key="5">
    <source>
        <dbReference type="ARBA" id="ARBA00023002"/>
    </source>
</evidence>
<keyword evidence="4 7" id="KW-0521">NADP</keyword>
<evidence type="ECO:0000256" key="8">
    <source>
        <dbReference type="PROSITE-ProRule" id="PRU10010"/>
    </source>
</evidence>
<protein>
    <recommendedName>
        <fullName evidence="7">N-acetyl-gamma-glutamyl-phosphate reductase</fullName>
        <shortName evidence="7">AGPR</shortName>
        <ecNumber evidence="7">1.2.1.38</ecNumber>
    </recommendedName>
    <alternativeName>
        <fullName evidence="7">N-acetyl-glutamate semialdehyde dehydrogenase</fullName>
        <shortName evidence="7">NAGSA dehydrogenase</shortName>
    </alternativeName>
</protein>
<gene>
    <name evidence="7 10" type="primary">argC</name>
    <name evidence="10" type="ordered locus">LI0099</name>
</gene>
<dbReference type="HAMAP" id="MF_00150">
    <property type="entry name" value="ArgC_type1"/>
    <property type="match status" value="1"/>
</dbReference>
<dbReference type="InterPro" id="IPR058924">
    <property type="entry name" value="AGPR_dimerisation_dom"/>
</dbReference>
<dbReference type="InterPro" id="IPR000534">
    <property type="entry name" value="Semialdehyde_DH_NAD-bd"/>
</dbReference>
<name>Q1MS70_LAWIP</name>
<dbReference type="PANTHER" id="PTHR32338:SF10">
    <property type="entry name" value="N-ACETYL-GAMMA-GLUTAMYL-PHOSPHATE REDUCTASE, CHLOROPLASTIC-RELATED"/>
    <property type="match status" value="1"/>
</dbReference>
<evidence type="ECO:0000256" key="3">
    <source>
        <dbReference type="ARBA" id="ARBA00022605"/>
    </source>
</evidence>
<dbReference type="GO" id="GO:0003942">
    <property type="term" value="F:N-acetyl-gamma-glutamyl-phosphate reductase activity"/>
    <property type="evidence" value="ECO:0007669"/>
    <property type="project" value="UniProtKB-UniRule"/>
</dbReference>
<dbReference type="STRING" id="363253.LI0099"/>
<dbReference type="eggNOG" id="COG0002">
    <property type="taxonomic scope" value="Bacteria"/>
</dbReference>
<organism evidence="10 11">
    <name type="scientific">Lawsonia intracellularis (strain PHE/MN1-00)</name>
    <dbReference type="NCBI Taxonomy" id="363253"/>
    <lineage>
        <taxon>Bacteria</taxon>
        <taxon>Pseudomonadati</taxon>
        <taxon>Thermodesulfobacteriota</taxon>
        <taxon>Desulfovibrionia</taxon>
        <taxon>Desulfovibrionales</taxon>
        <taxon>Desulfovibrionaceae</taxon>
        <taxon>Lawsonia</taxon>
    </lineage>
</organism>
<evidence type="ECO:0000256" key="2">
    <source>
        <dbReference type="ARBA" id="ARBA00022571"/>
    </source>
</evidence>
<dbReference type="GO" id="GO:0051287">
    <property type="term" value="F:NAD binding"/>
    <property type="evidence" value="ECO:0007669"/>
    <property type="project" value="InterPro"/>
</dbReference>
<evidence type="ECO:0000256" key="6">
    <source>
        <dbReference type="ARBA" id="ARBA00050557"/>
    </source>
</evidence>
<comment type="similarity">
    <text evidence="7">Belongs to the NAGSA dehydrogenase family. Type 1 subfamily.</text>
</comment>
<evidence type="ECO:0000313" key="10">
    <source>
        <dbReference type="EMBL" id="CAJ54155.1"/>
    </source>
</evidence>
<dbReference type="OrthoDB" id="9801289at2"/>
<dbReference type="HOGENOM" id="CLU_006384_0_1_7"/>
<dbReference type="SUPFAM" id="SSF55347">
    <property type="entry name" value="Glyceraldehyde-3-phosphate dehydrogenase-like, C-terminal domain"/>
    <property type="match status" value="1"/>
</dbReference>
<dbReference type="GO" id="GO:0005737">
    <property type="term" value="C:cytoplasm"/>
    <property type="evidence" value="ECO:0007669"/>
    <property type="project" value="UniProtKB-SubCell"/>
</dbReference>
<dbReference type="EC" id="1.2.1.38" evidence="7"/>
<dbReference type="FunFam" id="3.30.360.10:FF:000014">
    <property type="entry name" value="N-acetyl-gamma-glutamyl-phosphate reductase"/>
    <property type="match status" value="1"/>
</dbReference>
<dbReference type="SMART" id="SM00859">
    <property type="entry name" value="Semialdhyde_dh"/>
    <property type="match status" value="1"/>
</dbReference>
<comment type="function">
    <text evidence="7">Catalyzes the NADPH-dependent reduction of N-acetyl-5-glutamyl phosphate to yield N-acetyl-L-glutamate 5-semialdehyde.</text>
</comment>
<dbReference type="RefSeq" id="WP_011526182.1">
    <property type="nucleotide sequence ID" value="NC_008011.1"/>
</dbReference>
<dbReference type="PANTHER" id="PTHR32338">
    <property type="entry name" value="N-ACETYL-GAMMA-GLUTAMYL-PHOSPHATE REDUCTASE, CHLOROPLASTIC-RELATED-RELATED"/>
    <property type="match status" value="1"/>
</dbReference>
<sequence length="353" mass="39108">MGIQKIQAAIIGGTGYTGIELIRLLSLHPNIQPIFIISREQCGKKLYEVHPFLSGMPYAETIFSPLDHKAIGKTCDVAFLAVPHGTGMEIAPQLLEQGTKVIDLSADFRLNNPMTYSQWYHLEHNASHLLSEAVYGIPELNEEFIKRANIVANPGCYPTSIILGLYPAIKHGLIKFENIIIDSKSGTSGAGRNTSTSSLLFCEIQNSFKAYNIGIHRHTPEIEQELSYIAKQPITVTFSPHLLPTTRGILSTIYTQLALPISQDEVYRLYTNTWKDQPWIRIVPSSKLPETRNVCGTMFCDIGLVVDIRTQRLIIISAIDNLCRGASGQAIANANLMFNLPMTTGLIFCPLLP</sequence>
<dbReference type="InterPro" id="IPR050085">
    <property type="entry name" value="AGPR"/>
</dbReference>
<proteinExistence type="inferred from homology"/>
<dbReference type="Proteomes" id="UP000002430">
    <property type="component" value="Chromosome"/>
</dbReference>
<dbReference type="InterPro" id="IPR023013">
    <property type="entry name" value="AGPR_AS"/>
</dbReference>
<dbReference type="EMBL" id="AM180252">
    <property type="protein sequence ID" value="CAJ54155.1"/>
    <property type="molecule type" value="Genomic_DNA"/>
</dbReference>
<reference evidence="10 11" key="1">
    <citation type="submission" date="2005-11" db="EMBL/GenBank/DDBJ databases">
        <title>The complete genome sequence of Lawsonia intracellularis: the causative agent of proliferative enteropathy.</title>
        <authorList>
            <person name="Kaur K."/>
            <person name="Zhang Q."/>
            <person name="Beckler D."/>
            <person name="Munir S."/>
            <person name="Li L."/>
            <person name="Kinsley K."/>
            <person name="Herron L."/>
            <person name="Peterson A."/>
            <person name="May B."/>
            <person name="Singh S."/>
            <person name="Gebhart C."/>
            <person name="Kapur V."/>
        </authorList>
    </citation>
    <scope>NUCLEOTIDE SEQUENCE [LARGE SCALE GENOMIC DNA]</scope>
    <source>
        <strain evidence="10 11">PHE/MN1-00</strain>
    </source>
</reference>
<evidence type="ECO:0000259" key="9">
    <source>
        <dbReference type="SMART" id="SM00859"/>
    </source>
</evidence>
<dbReference type="GO" id="GO:0006526">
    <property type="term" value="P:L-arginine biosynthetic process"/>
    <property type="evidence" value="ECO:0007669"/>
    <property type="project" value="UniProtKB-UniRule"/>
</dbReference>
<dbReference type="NCBIfam" id="TIGR01850">
    <property type="entry name" value="argC"/>
    <property type="match status" value="1"/>
</dbReference>
<dbReference type="CDD" id="cd23934">
    <property type="entry name" value="AGPR_1_C"/>
    <property type="match status" value="1"/>
</dbReference>
<keyword evidence="7" id="KW-0963">Cytoplasm</keyword>
<dbReference type="AlphaFoldDB" id="Q1MS70"/>
<dbReference type="SUPFAM" id="SSF51735">
    <property type="entry name" value="NAD(P)-binding Rossmann-fold domains"/>
    <property type="match status" value="1"/>
</dbReference>
<keyword evidence="5 7" id="KW-0560">Oxidoreductase</keyword>
<keyword evidence="3 7" id="KW-0028">Amino-acid biosynthesis</keyword>
<comment type="catalytic activity">
    <reaction evidence="6 7">
        <text>N-acetyl-L-glutamate 5-semialdehyde + phosphate + NADP(+) = N-acetyl-L-glutamyl 5-phosphate + NADPH + H(+)</text>
        <dbReference type="Rhea" id="RHEA:21588"/>
        <dbReference type="ChEBI" id="CHEBI:15378"/>
        <dbReference type="ChEBI" id="CHEBI:29123"/>
        <dbReference type="ChEBI" id="CHEBI:43474"/>
        <dbReference type="ChEBI" id="CHEBI:57783"/>
        <dbReference type="ChEBI" id="CHEBI:57936"/>
        <dbReference type="ChEBI" id="CHEBI:58349"/>
        <dbReference type="EC" id="1.2.1.38"/>
    </reaction>
</comment>
<dbReference type="Gene3D" id="3.30.360.10">
    <property type="entry name" value="Dihydrodipicolinate Reductase, domain 2"/>
    <property type="match status" value="1"/>
</dbReference>
<evidence type="ECO:0000256" key="1">
    <source>
        <dbReference type="ARBA" id="ARBA00004862"/>
    </source>
</evidence>
<dbReference type="UniPathway" id="UPA00068">
    <property type="reaction ID" value="UER00108"/>
</dbReference>
<dbReference type="InterPro" id="IPR036291">
    <property type="entry name" value="NAD(P)-bd_dom_sf"/>
</dbReference>
<evidence type="ECO:0000256" key="4">
    <source>
        <dbReference type="ARBA" id="ARBA00022857"/>
    </source>
</evidence>
<dbReference type="Gene3D" id="3.40.50.720">
    <property type="entry name" value="NAD(P)-binding Rossmann-like Domain"/>
    <property type="match status" value="1"/>
</dbReference>
<feature type="active site" evidence="7 8">
    <location>
        <position position="156"/>
    </location>
</feature>
<dbReference type="CDD" id="cd17895">
    <property type="entry name" value="AGPR_1_N"/>
    <property type="match status" value="1"/>
</dbReference>
<dbReference type="Pfam" id="PF01118">
    <property type="entry name" value="Semialdhyde_dh"/>
    <property type="match status" value="1"/>
</dbReference>
<feature type="domain" description="Semialdehyde dehydrogenase NAD-binding" evidence="9">
    <location>
        <begin position="7"/>
        <end position="148"/>
    </location>
</feature>
<dbReference type="Pfam" id="PF22698">
    <property type="entry name" value="Semialdhyde_dhC_1"/>
    <property type="match status" value="1"/>
</dbReference>
<keyword evidence="2 7" id="KW-0055">Arginine biosynthesis</keyword>
<dbReference type="PROSITE" id="PS01224">
    <property type="entry name" value="ARGC"/>
    <property type="match status" value="1"/>
</dbReference>
<evidence type="ECO:0000256" key="7">
    <source>
        <dbReference type="HAMAP-Rule" id="MF_00150"/>
    </source>
</evidence>